<dbReference type="GO" id="GO:0016020">
    <property type="term" value="C:membrane"/>
    <property type="evidence" value="ECO:0007669"/>
    <property type="project" value="InterPro"/>
</dbReference>
<dbReference type="GO" id="GO:0005230">
    <property type="term" value="F:extracellular ligand-gated monoatomic ion channel activity"/>
    <property type="evidence" value="ECO:0007669"/>
    <property type="project" value="InterPro"/>
</dbReference>
<gene>
    <name evidence="2" type="ORF">CYNAS_LOCUS16175</name>
</gene>
<name>A0AA36MC70_CYLNA</name>
<evidence type="ECO:0000313" key="2">
    <source>
        <dbReference type="EMBL" id="CAJ0604192.1"/>
    </source>
</evidence>
<dbReference type="AlphaFoldDB" id="A0AA36MC70"/>
<dbReference type="Proteomes" id="UP001176961">
    <property type="component" value="Unassembled WGS sequence"/>
</dbReference>
<comment type="caution">
    <text evidence="2">The sequence shown here is derived from an EMBL/GenBank/DDBJ whole genome shotgun (WGS) entry which is preliminary data.</text>
</comment>
<dbReference type="InterPro" id="IPR006202">
    <property type="entry name" value="Neur_chan_lig-bd"/>
</dbReference>
<dbReference type="GO" id="GO:0004888">
    <property type="term" value="F:transmembrane signaling receptor activity"/>
    <property type="evidence" value="ECO:0007669"/>
    <property type="project" value="InterPro"/>
</dbReference>
<dbReference type="SUPFAM" id="SSF63712">
    <property type="entry name" value="Nicotinic receptor ligand binding domain-like"/>
    <property type="match status" value="1"/>
</dbReference>
<proteinExistence type="predicted"/>
<sequence>MNRFMAHMLIVVTLCLTGYICTHVLAECQIADRDFFREQLRLHSVLFKNYVPKLSPVVVAFNSTVEDDSSSKYTVLLTLEYLKLTRMNEPGQEAEFTTEYTIEWKDERLKWDPKDYCGIHYIYAPSSDVWFPDITFVTAHSPADYRNDDHKFVRTQDFPFDRLICSITIKSALFSAYEYGIQFAFSPQLYKKFLFDRMGNEEWRAENLTAERYLRDRKFNDSFEIVRFPLTANLLSRHQNLTQDGV</sequence>
<dbReference type="InterPro" id="IPR036734">
    <property type="entry name" value="Neur_chan_lig-bd_sf"/>
</dbReference>
<protein>
    <recommendedName>
        <fullName evidence="1">Neurotransmitter-gated ion-channel ligand-binding domain-containing protein</fullName>
    </recommendedName>
</protein>
<dbReference type="PANTHER" id="PTHR18945">
    <property type="entry name" value="NEUROTRANSMITTER GATED ION CHANNEL"/>
    <property type="match status" value="1"/>
</dbReference>
<dbReference type="EMBL" id="CATQJL010000305">
    <property type="protein sequence ID" value="CAJ0604192.1"/>
    <property type="molecule type" value="Genomic_DNA"/>
</dbReference>
<dbReference type="Pfam" id="PF02931">
    <property type="entry name" value="Neur_chan_LBD"/>
    <property type="match status" value="1"/>
</dbReference>
<feature type="domain" description="Neurotransmitter-gated ion-channel ligand-binding" evidence="1">
    <location>
        <begin position="41"/>
        <end position="141"/>
    </location>
</feature>
<dbReference type="InterPro" id="IPR006201">
    <property type="entry name" value="Neur_channel"/>
</dbReference>
<dbReference type="Gene3D" id="2.70.170.10">
    <property type="entry name" value="Neurotransmitter-gated ion-channel ligand-binding domain"/>
    <property type="match status" value="1"/>
</dbReference>
<evidence type="ECO:0000259" key="1">
    <source>
        <dbReference type="Pfam" id="PF02931"/>
    </source>
</evidence>
<keyword evidence="3" id="KW-1185">Reference proteome</keyword>
<evidence type="ECO:0000313" key="3">
    <source>
        <dbReference type="Proteomes" id="UP001176961"/>
    </source>
</evidence>
<reference evidence="2" key="1">
    <citation type="submission" date="2023-07" db="EMBL/GenBank/DDBJ databases">
        <authorList>
            <consortium name="CYATHOMIX"/>
        </authorList>
    </citation>
    <scope>NUCLEOTIDE SEQUENCE</scope>
    <source>
        <strain evidence="2">N/A</strain>
    </source>
</reference>
<accession>A0AA36MC70</accession>
<organism evidence="2 3">
    <name type="scientific">Cylicocyclus nassatus</name>
    <name type="common">Nematode worm</name>
    <dbReference type="NCBI Taxonomy" id="53992"/>
    <lineage>
        <taxon>Eukaryota</taxon>
        <taxon>Metazoa</taxon>
        <taxon>Ecdysozoa</taxon>
        <taxon>Nematoda</taxon>
        <taxon>Chromadorea</taxon>
        <taxon>Rhabditida</taxon>
        <taxon>Rhabditina</taxon>
        <taxon>Rhabditomorpha</taxon>
        <taxon>Strongyloidea</taxon>
        <taxon>Strongylidae</taxon>
        <taxon>Cylicocyclus</taxon>
    </lineage>
</organism>